<protein>
    <submittedName>
        <fullName evidence="2">Uncharacterized protein</fullName>
    </submittedName>
</protein>
<feature type="region of interest" description="Disordered" evidence="1">
    <location>
        <begin position="1"/>
        <end position="29"/>
    </location>
</feature>
<proteinExistence type="predicted"/>
<feature type="compositionally biased region" description="Polar residues" evidence="1">
    <location>
        <begin position="1"/>
        <end position="12"/>
    </location>
</feature>
<name>A0A5B7JL72_PORTR</name>
<dbReference type="Proteomes" id="UP000324222">
    <property type="component" value="Unassembled WGS sequence"/>
</dbReference>
<dbReference type="AlphaFoldDB" id="A0A5B7JL72"/>
<dbReference type="EMBL" id="VSRR010100645">
    <property type="protein sequence ID" value="MPC95006.1"/>
    <property type="molecule type" value="Genomic_DNA"/>
</dbReference>
<evidence type="ECO:0000313" key="2">
    <source>
        <dbReference type="EMBL" id="MPC95006.1"/>
    </source>
</evidence>
<evidence type="ECO:0000313" key="3">
    <source>
        <dbReference type="Proteomes" id="UP000324222"/>
    </source>
</evidence>
<accession>A0A5B7JL72</accession>
<comment type="caution">
    <text evidence="2">The sequence shown here is derived from an EMBL/GenBank/DDBJ whole genome shotgun (WGS) entry which is preliminary data.</text>
</comment>
<feature type="compositionally biased region" description="Basic residues" evidence="1">
    <location>
        <begin position="16"/>
        <end position="29"/>
    </location>
</feature>
<keyword evidence="3" id="KW-1185">Reference proteome</keyword>
<evidence type="ECO:0000256" key="1">
    <source>
        <dbReference type="SAM" id="MobiDB-lite"/>
    </source>
</evidence>
<gene>
    <name evidence="2" type="ORF">E2C01_090198</name>
</gene>
<reference evidence="2 3" key="1">
    <citation type="submission" date="2019-05" db="EMBL/GenBank/DDBJ databases">
        <title>Another draft genome of Portunus trituberculatus and its Hox gene families provides insights of decapod evolution.</title>
        <authorList>
            <person name="Jeong J.-H."/>
            <person name="Song I."/>
            <person name="Kim S."/>
            <person name="Choi T."/>
            <person name="Kim D."/>
            <person name="Ryu S."/>
            <person name="Kim W."/>
        </authorList>
    </citation>
    <scope>NUCLEOTIDE SEQUENCE [LARGE SCALE GENOMIC DNA]</scope>
    <source>
        <tissue evidence="2">Muscle</tissue>
    </source>
</reference>
<sequence>MPACSQTTNTIQFGRRLLRPRARSGHARN</sequence>
<organism evidence="2 3">
    <name type="scientific">Portunus trituberculatus</name>
    <name type="common">Swimming crab</name>
    <name type="synonym">Neptunus trituberculatus</name>
    <dbReference type="NCBI Taxonomy" id="210409"/>
    <lineage>
        <taxon>Eukaryota</taxon>
        <taxon>Metazoa</taxon>
        <taxon>Ecdysozoa</taxon>
        <taxon>Arthropoda</taxon>
        <taxon>Crustacea</taxon>
        <taxon>Multicrustacea</taxon>
        <taxon>Malacostraca</taxon>
        <taxon>Eumalacostraca</taxon>
        <taxon>Eucarida</taxon>
        <taxon>Decapoda</taxon>
        <taxon>Pleocyemata</taxon>
        <taxon>Brachyura</taxon>
        <taxon>Eubrachyura</taxon>
        <taxon>Portunoidea</taxon>
        <taxon>Portunidae</taxon>
        <taxon>Portuninae</taxon>
        <taxon>Portunus</taxon>
    </lineage>
</organism>